<name>A0A6J7MW47_9ZZZZ</name>
<accession>A0A6J7MW47</accession>
<sequence>MHPDEDRISRHVAHGVGDVGLTVKHALVGVTLELAPLGWHPRGRHALHQSLVTTAVADEVGNGDEVQPVLIGETAEIVCTRHPTVVEHDLAQHAGGPASGHAGEVNRCLGVTRTLQHPTGPCPQREDVARAVEFGRTAGRVGQRTQGAGTISRRDARRRALTEVHAHRERSTKGLVVVARHDHLGKVELGATLGSETDTDHARGVAHEESNRLGCREVRGHDEVALVLPVLVVGHDHDLAATDRSHCVLNGIETNAHC</sequence>
<reference evidence="1" key="1">
    <citation type="submission" date="2020-05" db="EMBL/GenBank/DDBJ databases">
        <authorList>
            <person name="Chiriac C."/>
            <person name="Salcher M."/>
            <person name="Ghai R."/>
            <person name="Kavagutti S V."/>
        </authorList>
    </citation>
    <scope>NUCLEOTIDE SEQUENCE</scope>
</reference>
<dbReference type="EMBL" id="CAFBON010000047">
    <property type="protein sequence ID" value="CAB4982543.1"/>
    <property type="molecule type" value="Genomic_DNA"/>
</dbReference>
<organism evidence="1">
    <name type="scientific">freshwater metagenome</name>
    <dbReference type="NCBI Taxonomy" id="449393"/>
    <lineage>
        <taxon>unclassified sequences</taxon>
        <taxon>metagenomes</taxon>
        <taxon>ecological metagenomes</taxon>
    </lineage>
</organism>
<proteinExistence type="predicted"/>
<protein>
    <submittedName>
        <fullName evidence="1">Unannotated protein</fullName>
    </submittedName>
</protein>
<evidence type="ECO:0000313" key="1">
    <source>
        <dbReference type="EMBL" id="CAB4982543.1"/>
    </source>
</evidence>
<dbReference type="AlphaFoldDB" id="A0A6J7MW47"/>
<gene>
    <name evidence="1" type="ORF">UFOPK3954_00617</name>
</gene>